<dbReference type="PANTHER" id="PTHR24652:SF69">
    <property type="entry name" value="CUB DOMAIN-CONTAINING PROTEIN"/>
    <property type="match status" value="1"/>
</dbReference>
<keyword evidence="3" id="KW-0732">Signal</keyword>
<feature type="domain" description="CUB" evidence="4">
    <location>
        <begin position="40"/>
        <end position="162"/>
    </location>
</feature>
<reference evidence="5" key="1">
    <citation type="submission" date="2021-04" db="EMBL/GenBank/DDBJ databases">
        <authorList>
            <consortium name="Molecular Ecology Group"/>
        </authorList>
    </citation>
    <scope>NUCLEOTIDE SEQUENCE</scope>
</reference>
<dbReference type="Gene3D" id="2.60.120.290">
    <property type="entry name" value="Spermadhesin, CUB domain"/>
    <property type="match status" value="1"/>
</dbReference>
<feature type="signal peptide" evidence="3">
    <location>
        <begin position="1"/>
        <end position="27"/>
    </location>
</feature>
<dbReference type="InterPro" id="IPR002172">
    <property type="entry name" value="LDrepeatLR_classA_rpt"/>
</dbReference>
<keyword evidence="1 2" id="KW-1015">Disulfide bond</keyword>
<dbReference type="InterPro" id="IPR000859">
    <property type="entry name" value="CUB_dom"/>
</dbReference>
<keyword evidence="6" id="KW-1185">Reference proteome</keyword>
<dbReference type="OrthoDB" id="6514358at2759"/>
<dbReference type="Proteomes" id="UP000678393">
    <property type="component" value="Unassembled WGS sequence"/>
</dbReference>
<dbReference type="EMBL" id="CAJHNH020000589">
    <property type="protein sequence ID" value="CAG5118673.1"/>
    <property type="molecule type" value="Genomic_DNA"/>
</dbReference>
<feature type="disulfide bond" evidence="2">
    <location>
        <begin position="178"/>
        <end position="196"/>
    </location>
</feature>
<evidence type="ECO:0000256" key="3">
    <source>
        <dbReference type="SAM" id="SignalP"/>
    </source>
</evidence>
<dbReference type="SUPFAM" id="SSF49854">
    <property type="entry name" value="Spermadhesin, CUB domain"/>
    <property type="match status" value="1"/>
</dbReference>
<evidence type="ECO:0000256" key="1">
    <source>
        <dbReference type="ARBA" id="ARBA00023157"/>
    </source>
</evidence>
<dbReference type="PROSITE" id="PS50068">
    <property type="entry name" value="LDLRA_2"/>
    <property type="match status" value="1"/>
</dbReference>
<evidence type="ECO:0000313" key="6">
    <source>
        <dbReference type="Proteomes" id="UP000678393"/>
    </source>
</evidence>
<name>A0A8S3YPE2_9EUPU</name>
<comment type="caution">
    <text evidence="2">Lacks conserved residue(s) required for the propagation of feature annotation.</text>
</comment>
<dbReference type="AlphaFoldDB" id="A0A8S3YPE2"/>
<organism evidence="5 6">
    <name type="scientific">Candidula unifasciata</name>
    <dbReference type="NCBI Taxonomy" id="100452"/>
    <lineage>
        <taxon>Eukaryota</taxon>
        <taxon>Metazoa</taxon>
        <taxon>Spiralia</taxon>
        <taxon>Lophotrochozoa</taxon>
        <taxon>Mollusca</taxon>
        <taxon>Gastropoda</taxon>
        <taxon>Heterobranchia</taxon>
        <taxon>Euthyneura</taxon>
        <taxon>Panpulmonata</taxon>
        <taxon>Eupulmonata</taxon>
        <taxon>Stylommatophora</taxon>
        <taxon>Helicina</taxon>
        <taxon>Helicoidea</taxon>
        <taxon>Geomitridae</taxon>
        <taxon>Candidula</taxon>
    </lineage>
</organism>
<feature type="chain" id="PRO_5035773882" description="CUB domain-containing protein" evidence="3">
    <location>
        <begin position="28"/>
        <end position="212"/>
    </location>
</feature>
<evidence type="ECO:0000256" key="2">
    <source>
        <dbReference type="PROSITE-ProRule" id="PRU00124"/>
    </source>
</evidence>
<comment type="caution">
    <text evidence="5">The sequence shown here is derived from an EMBL/GenBank/DDBJ whole genome shotgun (WGS) entry which is preliminary data.</text>
</comment>
<dbReference type="PANTHER" id="PTHR24652">
    <property type="entry name" value="LOW-DENSITY LIPOPROTEIN RECEPTOR CLASS A DOMAIN-CONTAINING PROTEIN 2"/>
    <property type="match status" value="1"/>
</dbReference>
<accession>A0A8S3YPE2</accession>
<dbReference type="Gene3D" id="4.10.400.10">
    <property type="entry name" value="Low-density Lipoprotein Receptor"/>
    <property type="match status" value="1"/>
</dbReference>
<dbReference type="InterPro" id="IPR035914">
    <property type="entry name" value="Sperma_CUB_dom_sf"/>
</dbReference>
<dbReference type="SUPFAM" id="SSF57424">
    <property type="entry name" value="LDL receptor-like module"/>
    <property type="match status" value="1"/>
</dbReference>
<evidence type="ECO:0000313" key="5">
    <source>
        <dbReference type="EMBL" id="CAG5118673.1"/>
    </source>
</evidence>
<dbReference type="CDD" id="cd00112">
    <property type="entry name" value="LDLa"/>
    <property type="match status" value="1"/>
</dbReference>
<dbReference type="Pfam" id="PF00057">
    <property type="entry name" value="Ldl_recept_a"/>
    <property type="match status" value="1"/>
</dbReference>
<dbReference type="Pfam" id="PF00431">
    <property type="entry name" value="CUB"/>
    <property type="match status" value="1"/>
</dbReference>
<dbReference type="PROSITE" id="PS01180">
    <property type="entry name" value="CUB"/>
    <property type="match status" value="1"/>
</dbReference>
<proteinExistence type="predicted"/>
<evidence type="ECO:0000259" key="4">
    <source>
        <dbReference type="PROSITE" id="PS01180"/>
    </source>
</evidence>
<protein>
    <recommendedName>
        <fullName evidence="4">CUB domain-containing protein</fullName>
    </recommendedName>
</protein>
<dbReference type="InterPro" id="IPR042333">
    <property type="entry name" value="LRAD2/Mig-13-like"/>
</dbReference>
<feature type="non-terminal residue" evidence="5">
    <location>
        <position position="212"/>
    </location>
</feature>
<dbReference type="InterPro" id="IPR036055">
    <property type="entry name" value="LDL_receptor-like_sf"/>
</dbReference>
<dbReference type="SMART" id="SM00192">
    <property type="entry name" value="LDLa"/>
    <property type="match status" value="1"/>
</dbReference>
<sequence length="212" mass="23213">MACSNDWILQSASLVWILASLLSESQSKKTQAYFMDSSDCGDQKHVGGAVVFSHSKGDYYLHDIDCQIIFKAESSDWKLMLRVIEMDIPDRTPNGYCNDALYVFDDNTILTRAMEDAGGTGGLCGRILPPTLKSTGQFMTVVFKTDSDGPVGRGFKFIMTAVREDGDKFSSCGSSFQCENKLCVDEALICDGVDHCGDFSDEAASGRARCKE</sequence>
<gene>
    <name evidence="5" type="ORF">CUNI_LOCUS4231</name>
</gene>
<dbReference type="CDD" id="cd00041">
    <property type="entry name" value="CUB"/>
    <property type="match status" value="1"/>
</dbReference>